<proteinExistence type="predicted"/>
<protein>
    <submittedName>
        <fullName evidence="1">Uncharacterized protein</fullName>
    </submittedName>
</protein>
<accession>A0ABQ9J5P9</accession>
<name>A0ABQ9J5P9_9CUCU</name>
<dbReference type="Proteomes" id="UP001162164">
    <property type="component" value="Unassembled WGS sequence"/>
</dbReference>
<dbReference type="EMBL" id="JAPWTJ010001174">
    <property type="protein sequence ID" value="KAJ8973441.1"/>
    <property type="molecule type" value="Genomic_DNA"/>
</dbReference>
<organism evidence="1 2">
    <name type="scientific">Molorchus minor</name>
    <dbReference type="NCBI Taxonomy" id="1323400"/>
    <lineage>
        <taxon>Eukaryota</taxon>
        <taxon>Metazoa</taxon>
        <taxon>Ecdysozoa</taxon>
        <taxon>Arthropoda</taxon>
        <taxon>Hexapoda</taxon>
        <taxon>Insecta</taxon>
        <taxon>Pterygota</taxon>
        <taxon>Neoptera</taxon>
        <taxon>Endopterygota</taxon>
        <taxon>Coleoptera</taxon>
        <taxon>Polyphaga</taxon>
        <taxon>Cucujiformia</taxon>
        <taxon>Chrysomeloidea</taxon>
        <taxon>Cerambycidae</taxon>
        <taxon>Lamiinae</taxon>
        <taxon>Monochamini</taxon>
        <taxon>Molorchus</taxon>
    </lineage>
</organism>
<reference evidence="1" key="1">
    <citation type="journal article" date="2023" name="Insect Mol. Biol.">
        <title>Genome sequencing provides insights into the evolution of gene families encoding plant cell wall-degrading enzymes in longhorned beetles.</title>
        <authorList>
            <person name="Shin N.R."/>
            <person name="Okamura Y."/>
            <person name="Kirsch R."/>
            <person name="Pauchet Y."/>
        </authorList>
    </citation>
    <scope>NUCLEOTIDE SEQUENCE</scope>
    <source>
        <strain evidence="1">MMC_N1</strain>
    </source>
</reference>
<evidence type="ECO:0000313" key="1">
    <source>
        <dbReference type="EMBL" id="KAJ8973441.1"/>
    </source>
</evidence>
<evidence type="ECO:0000313" key="2">
    <source>
        <dbReference type="Proteomes" id="UP001162164"/>
    </source>
</evidence>
<sequence>MKTTLCDQKHSVYHIVNSCIKYVVSCKICKMSVTTLRDKSEDMNTKKIYGPTGKDVDRHQSVKESYTDRKSFDLQKSKVVFNIHIYIYRYRCIKETVMDDNSSHKPMAELYGPGFRAHII</sequence>
<comment type="caution">
    <text evidence="1">The sequence shown here is derived from an EMBL/GenBank/DDBJ whole genome shotgun (WGS) entry which is preliminary data.</text>
</comment>
<gene>
    <name evidence="1" type="ORF">NQ317_003295</name>
</gene>
<keyword evidence="2" id="KW-1185">Reference proteome</keyword>